<organism evidence="7 8">
    <name type="scientific">Paracoccus caeni</name>
    <dbReference type="NCBI Taxonomy" id="657651"/>
    <lineage>
        <taxon>Bacteria</taxon>
        <taxon>Pseudomonadati</taxon>
        <taxon>Pseudomonadota</taxon>
        <taxon>Alphaproteobacteria</taxon>
        <taxon>Rhodobacterales</taxon>
        <taxon>Paracoccaceae</taxon>
        <taxon>Paracoccus</taxon>
    </lineage>
</organism>
<dbReference type="InterPro" id="IPR003333">
    <property type="entry name" value="CMAS"/>
</dbReference>
<evidence type="ECO:0000313" key="7">
    <source>
        <dbReference type="EMBL" id="MBK4216684.1"/>
    </source>
</evidence>
<evidence type="ECO:0000256" key="6">
    <source>
        <dbReference type="PIRSR" id="PIRSR003085-1"/>
    </source>
</evidence>
<dbReference type="EMBL" id="JAEPRQ010000004">
    <property type="protein sequence ID" value="MBK4216684.1"/>
    <property type="molecule type" value="Genomic_DNA"/>
</dbReference>
<dbReference type="RefSeq" id="WP_200686835.1">
    <property type="nucleotide sequence ID" value="NZ_JAEPRQ010000004.1"/>
</dbReference>
<dbReference type="GO" id="GO:0008610">
    <property type="term" value="P:lipid biosynthetic process"/>
    <property type="evidence" value="ECO:0007669"/>
    <property type="project" value="InterPro"/>
</dbReference>
<keyword evidence="3" id="KW-0808">Transferase</keyword>
<comment type="caution">
    <text evidence="7">The sequence shown here is derived from an EMBL/GenBank/DDBJ whole genome shotgun (WGS) entry which is preliminary data.</text>
</comment>
<evidence type="ECO:0000313" key="8">
    <source>
        <dbReference type="Proteomes" id="UP000640485"/>
    </source>
</evidence>
<evidence type="ECO:0000256" key="4">
    <source>
        <dbReference type="ARBA" id="ARBA00022691"/>
    </source>
</evidence>
<dbReference type="PIRSF" id="PIRSF003085">
    <property type="entry name" value="CMAS"/>
    <property type="match status" value="1"/>
</dbReference>
<comment type="similarity">
    <text evidence="1">Belongs to the CFA/CMAS family.</text>
</comment>
<evidence type="ECO:0000256" key="5">
    <source>
        <dbReference type="ARBA" id="ARBA00023098"/>
    </source>
</evidence>
<keyword evidence="8" id="KW-1185">Reference proteome</keyword>
<dbReference type="GO" id="GO:0008168">
    <property type="term" value="F:methyltransferase activity"/>
    <property type="evidence" value="ECO:0007669"/>
    <property type="project" value="UniProtKB-KW"/>
</dbReference>
<dbReference type="Gene3D" id="3.40.50.150">
    <property type="entry name" value="Vaccinia Virus protein VP39"/>
    <property type="match status" value="1"/>
</dbReference>
<dbReference type="SUPFAM" id="SSF53335">
    <property type="entry name" value="S-adenosyl-L-methionine-dependent methyltransferases"/>
    <property type="match status" value="1"/>
</dbReference>
<name>A0A934SFY0_9RHOB</name>
<feature type="active site" evidence="6">
    <location>
        <position position="366"/>
    </location>
</feature>
<dbReference type="InterPro" id="IPR029063">
    <property type="entry name" value="SAM-dependent_MTases_sf"/>
</dbReference>
<proteinExistence type="inferred from homology"/>
<dbReference type="PANTHER" id="PTHR43667:SF2">
    <property type="entry name" value="FATTY ACID C-METHYL TRANSFERASE"/>
    <property type="match status" value="1"/>
</dbReference>
<protein>
    <submittedName>
        <fullName evidence="7">Class I SAM-dependent methyltransferase</fullName>
    </submittedName>
</protein>
<dbReference type="CDD" id="cd02440">
    <property type="entry name" value="AdoMet_MTases"/>
    <property type="match status" value="1"/>
</dbReference>
<evidence type="ECO:0000256" key="1">
    <source>
        <dbReference type="ARBA" id="ARBA00010815"/>
    </source>
</evidence>
<reference evidence="7" key="1">
    <citation type="submission" date="2021-01" db="EMBL/GenBank/DDBJ databases">
        <title>Paracoccus amoyensis sp. nov., isolated from the surface seawater along the coast of Xiamen Island, China.</title>
        <authorList>
            <person name="Lyu L."/>
        </authorList>
    </citation>
    <scope>NUCLEOTIDE SEQUENCE</scope>
    <source>
        <strain evidence="7">MJ17</strain>
    </source>
</reference>
<gene>
    <name evidence="7" type="ORF">JJJ17_12170</name>
</gene>
<evidence type="ECO:0000256" key="3">
    <source>
        <dbReference type="ARBA" id="ARBA00022679"/>
    </source>
</evidence>
<dbReference type="PANTHER" id="PTHR43667">
    <property type="entry name" value="CYCLOPROPANE-FATTY-ACYL-PHOSPHOLIPID SYNTHASE"/>
    <property type="match status" value="1"/>
</dbReference>
<dbReference type="AlphaFoldDB" id="A0A934SFY0"/>
<dbReference type="InterPro" id="IPR050723">
    <property type="entry name" value="CFA/CMAS"/>
</dbReference>
<keyword evidence="5" id="KW-0443">Lipid metabolism</keyword>
<accession>A0A934SFY0</accession>
<keyword evidence="2 7" id="KW-0489">Methyltransferase</keyword>
<keyword evidence="4" id="KW-0949">S-adenosyl-L-methionine</keyword>
<evidence type="ECO:0000256" key="2">
    <source>
        <dbReference type="ARBA" id="ARBA00022603"/>
    </source>
</evidence>
<dbReference type="Pfam" id="PF02353">
    <property type="entry name" value="CMAS"/>
    <property type="match status" value="1"/>
</dbReference>
<sequence>MGLASRLMQRRFLTSLEGIRKGRLCLTTPEGRVHHFGDEGAEVELHIHDWAVLSRMAARGDVGLGEAWIEGQWFTPSLEALLTLAIRNLDHLSEWANAGILSRLRMRITDQVLRLNSLRGSSRNIRAHYDVGNEFYQLWLDPGMTYSSAIFAPGEDDLEQAQARKNARILSQLGHGETVLEIGCGWGGFAEAAADHGRQVTGLTLSHQQKGYADARLDGRAQIRLQDYRHVQGRFANIVSVEMIEAVGERYWPIYFATLKARLAEGGRAVLQAITIPDAEFSIYRKRSDFIRQHSFPGGMLPCNAVIAREAARAGLVLRDTFAFGQDYARTCRIWAERMLTERDRIRRYGYDEQFIRAWQFYLEACAATFATKRTDVVQITLSHASEVHPAPPR</sequence>
<dbReference type="Proteomes" id="UP000640485">
    <property type="component" value="Unassembled WGS sequence"/>
</dbReference>
<dbReference type="GO" id="GO:0032259">
    <property type="term" value="P:methylation"/>
    <property type="evidence" value="ECO:0007669"/>
    <property type="project" value="UniProtKB-KW"/>
</dbReference>